<dbReference type="Pfam" id="PF00756">
    <property type="entry name" value="Esterase"/>
    <property type="match status" value="1"/>
</dbReference>
<dbReference type="Gene3D" id="3.40.50.1820">
    <property type="entry name" value="alpha/beta hydrolase"/>
    <property type="match status" value="1"/>
</dbReference>
<dbReference type="InterPro" id="IPR000801">
    <property type="entry name" value="Esterase-like"/>
</dbReference>
<dbReference type="OrthoDB" id="9784036at2"/>
<reference evidence="1 2" key="1">
    <citation type="submission" date="2019-06" db="EMBL/GenBank/DDBJ databases">
        <title>Sequencing the genomes of 1000 actinobacteria strains.</title>
        <authorList>
            <person name="Klenk H.-P."/>
        </authorList>
    </citation>
    <scope>NUCLEOTIDE SEQUENCE [LARGE SCALE GENOMIC DNA]</scope>
    <source>
        <strain evidence="1 2">DSM 45928</strain>
    </source>
</reference>
<keyword evidence="1" id="KW-0378">Hydrolase</keyword>
<dbReference type="InParanoid" id="A0A543B323"/>
<protein>
    <submittedName>
        <fullName evidence="1">S-formylglutathione hydrolase</fullName>
    </submittedName>
</protein>
<keyword evidence="2" id="KW-1185">Reference proteome</keyword>
<accession>A0A543B323</accession>
<sequence length="272" mass="29101">MTRARLHIVNDLFTPTSVTETVDYRVLLPTDWDAAERLPLVLHLHGAMSSSASLELAAPHYEELYQRGEFPRSIVACASTPTVGGFYLNRPTGDSWESLIGEEFPEHLAATFGRAEATALIGASMGGYGALKAAFADPQRYAAVAAISPAVFPGEHPDEVPASNIPSVLGDLHRAMSHGTGEASVYLANSVHGRARAHADDIREASLPVLIDCGAADEFGLHEGADYLHRVLDELAIDHEFRLVEGAGHLGPAAESRTKEAIRFIGTALATR</sequence>
<dbReference type="InterPro" id="IPR050583">
    <property type="entry name" value="Mycobacterial_A85_antigen"/>
</dbReference>
<evidence type="ECO:0000313" key="1">
    <source>
        <dbReference type="EMBL" id="TQL79213.1"/>
    </source>
</evidence>
<organism evidence="1 2">
    <name type="scientific">Stackebrandtia endophytica</name>
    <dbReference type="NCBI Taxonomy" id="1496996"/>
    <lineage>
        <taxon>Bacteria</taxon>
        <taxon>Bacillati</taxon>
        <taxon>Actinomycetota</taxon>
        <taxon>Actinomycetes</taxon>
        <taxon>Glycomycetales</taxon>
        <taxon>Glycomycetaceae</taxon>
        <taxon>Stackebrandtia</taxon>
    </lineage>
</organism>
<dbReference type="SUPFAM" id="SSF53474">
    <property type="entry name" value="alpha/beta-Hydrolases"/>
    <property type="match status" value="1"/>
</dbReference>
<evidence type="ECO:0000313" key="2">
    <source>
        <dbReference type="Proteomes" id="UP000317043"/>
    </source>
</evidence>
<dbReference type="GO" id="GO:0016747">
    <property type="term" value="F:acyltransferase activity, transferring groups other than amino-acyl groups"/>
    <property type="evidence" value="ECO:0007669"/>
    <property type="project" value="TreeGrafter"/>
</dbReference>
<gene>
    <name evidence="1" type="ORF">FB566_4814</name>
</gene>
<dbReference type="GO" id="GO:0016787">
    <property type="term" value="F:hydrolase activity"/>
    <property type="evidence" value="ECO:0007669"/>
    <property type="project" value="UniProtKB-KW"/>
</dbReference>
<dbReference type="Proteomes" id="UP000317043">
    <property type="component" value="Unassembled WGS sequence"/>
</dbReference>
<dbReference type="PANTHER" id="PTHR48098">
    <property type="entry name" value="ENTEROCHELIN ESTERASE-RELATED"/>
    <property type="match status" value="1"/>
</dbReference>
<dbReference type="InterPro" id="IPR029058">
    <property type="entry name" value="AB_hydrolase_fold"/>
</dbReference>
<comment type="caution">
    <text evidence="1">The sequence shown here is derived from an EMBL/GenBank/DDBJ whole genome shotgun (WGS) entry which is preliminary data.</text>
</comment>
<dbReference type="AlphaFoldDB" id="A0A543B323"/>
<name>A0A543B323_9ACTN</name>
<dbReference type="PANTHER" id="PTHR48098:SF1">
    <property type="entry name" value="DIACYLGLYCEROL ACYLTRANSFERASE_MYCOLYLTRANSFERASE AG85A"/>
    <property type="match status" value="1"/>
</dbReference>
<dbReference type="RefSeq" id="WP_142044353.1">
    <property type="nucleotide sequence ID" value="NZ_JBHTGS010000002.1"/>
</dbReference>
<proteinExistence type="predicted"/>
<dbReference type="EMBL" id="VFOW01000001">
    <property type="protein sequence ID" value="TQL79213.1"/>
    <property type="molecule type" value="Genomic_DNA"/>
</dbReference>